<dbReference type="Pfam" id="PF24925">
    <property type="entry name" value="DUF7746"/>
    <property type="match status" value="1"/>
</dbReference>
<organism evidence="2 3">
    <name type="scientific">Solanum commersonii</name>
    <name type="common">Commerson's wild potato</name>
    <name type="synonym">Commerson's nightshade</name>
    <dbReference type="NCBI Taxonomy" id="4109"/>
    <lineage>
        <taxon>Eukaryota</taxon>
        <taxon>Viridiplantae</taxon>
        <taxon>Streptophyta</taxon>
        <taxon>Embryophyta</taxon>
        <taxon>Tracheophyta</taxon>
        <taxon>Spermatophyta</taxon>
        <taxon>Magnoliopsida</taxon>
        <taxon>eudicotyledons</taxon>
        <taxon>Gunneridae</taxon>
        <taxon>Pentapetalae</taxon>
        <taxon>asterids</taxon>
        <taxon>lamiids</taxon>
        <taxon>Solanales</taxon>
        <taxon>Solanaceae</taxon>
        <taxon>Solanoideae</taxon>
        <taxon>Solaneae</taxon>
        <taxon>Solanum</taxon>
    </lineage>
</organism>
<proteinExistence type="predicted"/>
<dbReference type="EMBL" id="JACXVP010000006">
    <property type="protein sequence ID" value="KAG5599900.1"/>
    <property type="molecule type" value="Genomic_DNA"/>
</dbReference>
<feature type="domain" description="DUF7746" evidence="1">
    <location>
        <begin position="112"/>
        <end position="152"/>
    </location>
</feature>
<accession>A0A9J5YL75</accession>
<evidence type="ECO:0000313" key="2">
    <source>
        <dbReference type="EMBL" id="KAG5599900.1"/>
    </source>
</evidence>
<name>A0A9J5YL75_SOLCO</name>
<comment type="caution">
    <text evidence="2">The sequence shown here is derived from an EMBL/GenBank/DDBJ whole genome shotgun (WGS) entry which is preliminary data.</text>
</comment>
<evidence type="ECO:0000259" key="1">
    <source>
        <dbReference type="Pfam" id="PF24925"/>
    </source>
</evidence>
<keyword evidence="3" id="KW-1185">Reference proteome</keyword>
<dbReference type="Proteomes" id="UP000824120">
    <property type="component" value="Chromosome 6"/>
</dbReference>
<dbReference type="OrthoDB" id="1735266at2759"/>
<dbReference type="AlphaFoldDB" id="A0A9J5YL75"/>
<evidence type="ECO:0000313" key="3">
    <source>
        <dbReference type="Proteomes" id="UP000824120"/>
    </source>
</evidence>
<reference evidence="2 3" key="1">
    <citation type="submission" date="2020-09" db="EMBL/GenBank/DDBJ databases">
        <title>De no assembly of potato wild relative species, Solanum commersonii.</title>
        <authorList>
            <person name="Cho K."/>
        </authorList>
    </citation>
    <scope>NUCLEOTIDE SEQUENCE [LARGE SCALE GENOMIC DNA]</scope>
    <source>
        <strain evidence="2">LZ3.2</strain>
        <tissue evidence="2">Leaf</tissue>
    </source>
</reference>
<gene>
    <name evidence="2" type="ORF">H5410_031270</name>
</gene>
<dbReference type="InterPro" id="IPR056648">
    <property type="entry name" value="DUF7746"/>
</dbReference>
<protein>
    <recommendedName>
        <fullName evidence="1">DUF7746 domain-containing protein</fullName>
    </recommendedName>
</protein>
<sequence>MDLSQDFADKMESTSDFKNQVCLEFNKLKGYPKKNSGYATKPSMNTYYYPRPTLQDVLMNSVIGTRLIHGLTDRQLTILVHRMLMWGLGRVGCTQTLPLLHGGREAIFGRSKSVKNIDRGICKMIIAGFTGQLRGWWNNYLSIEKKASIVNMVATGAWIDNLAWL</sequence>